<dbReference type="SMART" id="SM00632">
    <property type="entry name" value="Aamy_C"/>
    <property type="match status" value="1"/>
</dbReference>
<evidence type="ECO:0000256" key="14">
    <source>
        <dbReference type="SAM" id="SignalP"/>
    </source>
</evidence>
<dbReference type="GO" id="GO:0043895">
    <property type="term" value="F:cyclomaltodextrin glucanotransferase activity"/>
    <property type="evidence" value="ECO:0007669"/>
    <property type="project" value="UniProtKB-EC"/>
</dbReference>
<comment type="catalytic activity">
    <reaction evidence="1">
        <text>Cyclizes part of a (1-&gt;4)-alpha-D-glucan chain by formation of a (1-&gt;4)-alpha-D-glucosidic bond.</text>
        <dbReference type="EC" id="2.4.1.19"/>
    </reaction>
</comment>
<dbReference type="GO" id="GO:0005975">
    <property type="term" value="P:carbohydrate metabolic process"/>
    <property type="evidence" value="ECO:0007669"/>
    <property type="project" value="InterPro"/>
</dbReference>
<comment type="cofactor">
    <cofactor evidence="3">
        <name>Ca(2+)</name>
        <dbReference type="ChEBI" id="CHEBI:29108"/>
    </cofactor>
</comment>
<keyword evidence="8 13" id="KW-0378">Hydrolase</keyword>
<evidence type="ECO:0000256" key="6">
    <source>
        <dbReference type="ARBA" id="ARBA00022676"/>
    </source>
</evidence>
<dbReference type="Gene3D" id="2.60.40.10">
    <property type="entry name" value="Immunoglobulins"/>
    <property type="match status" value="1"/>
</dbReference>
<dbReference type="EMBL" id="JAPRAT010000047">
    <property type="protein sequence ID" value="MCZ0704602.1"/>
    <property type="molecule type" value="Genomic_DNA"/>
</dbReference>
<dbReference type="PANTHER" id="PTHR43447">
    <property type="entry name" value="ALPHA-AMYLASE"/>
    <property type="match status" value="1"/>
</dbReference>
<keyword evidence="14" id="KW-0732">Signal</keyword>
<evidence type="ECO:0000256" key="4">
    <source>
        <dbReference type="ARBA" id="ARBA00008061"/>
    </source>
</evidence>
<dbReference type="Pfam" id="PF00686">
    <property type="entry name" value="CBM_20"/>
    <property type="match status" value="1"/>
</dbReference>
<dbReference type="Gene3D" id="2.60.40.1180">
    <property type="entry name" value="Golgi alpha-mannosidase II"/>
    <property type="match status" value="1"/>
</dbReference>
<dbReference type="PRINTS" id="PR00110">
    <property type="entry name" value="ALPHAAMYLASE"/>
</dbReference>
<feature type="signal peptide" evidence="14">
    <location>
        <begin position="1"/>
        <end position="30"/>
    </location>
</feature>
<dbReference type="GO" id="GO:0004556">
    <property type="term" value="F:alpha-amylase activity"/>
    <property type="evidence" value="ECO:0007669"/>
    <property type="project" value="UniProtKB-UniRule"/>
</dbReference>
<comment type="catalytic activity">
    <reaction evidence="2 13">
        <text>Endohydrolysis of (1-&gt;4)-alpha-D-glucosidic linkages in polysaccharides containing three or more (1-&gt;4)-alpha-linked D-glucose units.</text>
        <dbReference type="EC" id="3.2.1.1"/>
    </reaction>
</comment>
<evidence type="ECO:0000256" key="3">
    <source>
        <dbReference type="ARBA" id="ARBA00001913"/>
    </source>
</evidence>
<dbReference type="SMART" id="SM00642">
    <property type="entry name" value="Aamy"/>
    <property type="match status" value="1"/>
</dbReference>
<dbReference type="SMART" id="SM01065">
    <property type="entry name" value="CBM_2"/>
    <property type="match status" value="1"/>
</dbReference>
<evidence type="ECO:0000256" key="1">
    <source>
        <dbReference type="ARBA" id="ARBA00000390"/>
    </source>
</evidence>
<dbReference type="RefSeq" id="WP_268781378.1">
    <property type="nucleotide sequence ID" value="NZ_JAPRAT010000047.1"/>
</dbReference>
<dbReference type="Gene3D" id="3.20.20.80">
    <property type="entry name" value="Glycosidases"/>
    <property type="match status" value="1"/>
</dbReference>
<dbReference type="AlphaFoldDB" id="A0A9J6RFR0"/>
<evidence type="ECO:0000256" key="8">
    <source>
        <dbReference type="ARBA" id="ARBA00022801"/>
    </source>
</evidence>
<evidence type="ECO:0000313" key="16">
    <source>
        <dbReference type="EMBL" id="MCZ0704602.1"/>
    </source>
</evidence>
<accession>A0A9J6RFR0</accession>
<dbReference type="InterPro" id="IPR006047">
    <property type="entry name" value="GH13_cat_dom"/>
</dbReference>
<dbReference type="InterPro" id="IPR013783">
    <property type="entry name" value="Ig-like_fold"/>
</dbReference>
<reference evidence="16" key="1">
    <citation type="submission" date="2022-11" db="EMBL/GenBank/DDBJ databases">
        <title>WGS of Natronobacillus azotifigens 24KS-1, an anaerobic diazotrophic haloalkaliphile from soda-rich habitats.</title>
        <authorList>
            <person name="Sorokin D.Y."/>
            <person name="Merkel A.Y."/>
        </authorList>
    </citation>
    <scope>NUCLEOTIDE SEQUENCE</scope>
    <source>
        <strain evidence="16">24KS-1</strain>
    </source>
</reference>
<evidence type="ECO:0000256" key="7">
    <source>
        <dbReference type="ARBA" id="ARBA00022723"/>
    </source>
</evidence>
<comment type="caution">
    <text evidence="16">The sequence shown here is derived from an EMBL/GenBank/DDBJ whole genome shotgun (WGS) entry which is preliminary data.</text>
</comment>
<gene>
    <name evidence="16" type="ORF">OWO01_15430</name>
</gene>
<dbReference type="InterPro" id="IPR013780">
    <property type="entry name" value="Glyco_hydro_b"/>
</dbReference>
<keyword evidence="9" id="KW-0106">Calcium</keyword>
<proteinExistence type="inferred from homology"/>
<evidence type="ECO:0000259" key="15">
    <source>
        <dbReference type="PROSITE" id="PS51166"/>
    </source>
</evidence>
<keyword evidence="6" id="KW-0328">Glycosyltransferase</keyword>
<evidence type="ECO:0000256" key="13">
    <source>
        <dbReference type="RuleBase" id="RU361134"/>
    </source>
</evidence>
<keyword evidence="7" id="KW-0479">Metal-binding</keyword>
<dbReference type="SUPFAM" id="SSF51445">
    <property type="entry name" value="(Trans)glycosidases"/>
    <property type="match status" value="1"/>
</dbReference>
<keyword evidence="6" id="KW-0808">Transferase</keyword>
<feature type="chain" id="PRO_5039915960" description="Alpha-amylase" evidence="14">
    <location>
        <begin position="31"/>
        <end position="577"/>
    </location>
</feature>
<keyword evidence="11 13" id="KW-0326">Glycosidase</keyword>
<keyword evidence="17" id="KW-1185">Reference proteome</keyword>
<dbReference type="SUPFAM" id="SSF49452">
    <property type="entry name" value="Starch-binding domain-like"/>
    <property type="match status" value="1"/>
</dbReference>
<dbReference type="SUPFAM" id="SSF51011">
    <property type="entry name" value="Glycosyl hydrolase domain"/>
    <property type="match status" value="1"/>
</dbReference>
<dbReference type="GO" id="GO:0046872">
    <property type="term" value="F:metal ion binding"/>
    <property type="evidence" value="ECO:0007669"/>
    <property type="project" value="UniProtKB-KW"/>
</dbReference>
<name>A0A9J6RFR0_9BACI</name>
<sequence>MKKNFKLLSCIALIFVLFSYGLNLSTPTFAQSKNDTPLETVSLNSLTEADDSTIFHAWNWSFDTIIQNLEAIADAGFNKIQTSPIQGNKEPLMTGSQWWILYQPINFEIGNTQLGDREAFRRLCEEAEQYGIDIIVDVIANHTANAGGGDLQYTPSPNVDPVLLNNPHFWREARGVEDWNNRYQVTHWGIGLPDLNTANQELQNMVIDFLNDAISLGASGFRFDAAKHIELPDDVGGSNFWPRVLGSLNNSDDLFIYGEVLQGGADRISSYADYMGVTPSAYGDRVRHSVGFQSNRNVREMQNYGVNIDPNKLITWVESHDTYANDSEESTAMTEWELRMGWSLIASRAESTPLYFNRPAGSGKFANQIGQAGNNWWQHADIVAVNHFRQAMSGESEYLRPQSNDVMLIERGNKGMTIVNLGGSAQVNATTNLADGTYTNRASGNETFTVTNGRITGTISGGSIAVLYDGDDQGGGDPSNGLVPVTFSIHNATTNWGQNVYIVGDIPELGSWNPQEAVVADSSSYPTWRTTVYLPVGTEFAFKAIKRDGSNVVWESGNNRTYRVTSGNNEISFNFRN</sequence>
<evidence type="ECO:0000256" key="5">
    <source>
        <dbReference type="ARBA" id="ARBA00017303"/>
    </source>
</evidence>
<evidence type="ECO:0000256" key="11">
    <source>
        <dbReference type="ARBA" id="ARBA00023295"/>
    </source>
</evidence>
<dbReference type="PROSITE" id="PS51166">
    <property type="entry name" value="CBM20"/>
    <property type="match status" value="1"/>
</dbReference>
<evidence type="ECO:0000256" key="10">
    <source>
        <dbReference type="ARBA" id="ARBA00023277"/>
    </source>
</evidence>
<evidence type="ECO:0000256" key="2">
    <source>
        <dbReference type="ARBA" id="ARBA00000548"/>
    </source>
</evidence>
<dbReference type="CDD" id="cd11315">
    <property type="entry name" value="AmyAc_bac1_AmyA"/>
    <property type="match status" value="1"/>
</dbReference>
<dbReference type="InterPro" id="IPR002044">
    <property type="entry name" value="CBM20"/>
</dbReference>
<evidence type="ECO:0000256" key="9">
    <source>
        <dbReference type="ARBA" id="ARBA00022837"/>
    </source>
</evidence>
<evidence type="ECO:0000256" key="12">
    <source>
        <dbReference type="RuleBase" id="RU003615"/>
    </source>
</evidence>
<evidence type="ECO:0000313" key="17">
    <source>
        <dbReference type="Proteomes" id="UP001084197"/>
    </source>
</evidence>
<dbReference type="GO" id="GO:2001070">
    <property type="term" value="F:starch binding"/>
    <property type="evidence" value="ECO:0007669"/>
    <property type="project" value="InterPro"/>
</dbReference>
<dbReference type="Proteomes" id="UP001084197">
    <property type="component" value="Unassembled WGS sequence"/>
</dbReference>
<dbReference type="InterPro" id="IPR017853">
    <property type="entry name" value="GH"/>
</dbReference>
<dbReference type="EC" id="3.2.1.1" evidence="13"/>
<protein>
    <recommendedName>
        <fullName evidence="5 13">Alpha-amylase</fullName>
        <ecNumber evidence="13">3.2.1.1</ecNumber>
    </recommendedName>
</protein>
<dbReference type="Pfam" id="PF00128">
    <property type="entry name" value="Alpha-amylase"/>
    <property type="match status" value="1"/>
</dbReference>
<comment type="similarity">
    <text evidence="4 12">Belongs to the glycosyl hydrolase 13 family.</text>
</comment>
<dbReference type="InterPro" id="IPR006046">
    <property type="entry name" value="Alpha_amylase"/>
</dbReference>
<feature type="domain" description="CBM20" evidence="15">
    <location>
        <begin position="477"/>
        <end position="577"/>
    </location>
</feature>
<dbReference type="InterPro" id="IPR013784">
    <property type="entry name" value="Carb-bd-like_fold"/>
</dbReference>
<dbReference type="InterPro" id="IPR031319">
    <property type="entry name" value="A-amylase_C"/>
</dbReference>
<keyword evidence="10 13" id="KW-0119">Carbohydrate metabolism</keyword>
<organism evidence="16 17">
    <name type="scientific">Natronobacillus azotifigens</name>
    <dbReference type="NCBI Taxonomy" id="472978"/>
    <lineage>
        <taxon>Bacteria</taxon>
        <taxon>Bacillati</taxon>
        <taxon>Bacillota</taxon>
        <taxon>Bacilli</taxon>
        <taxon>Bacillales</taxon>
        <taxon>Bacillaceae</taxon>
        <taxon>Natronobacillus</taxon>
    </lineage>
</organism>